<dbReference type="PROSITE" id="PS00636">
    <property type="entry name" value="DNAJ_1"/>
    <property type="match status" value="1"/>
</dbReference>
<keyword evidence="3" id="KW-0238">DNA-binding</keyword>
<dbReference type="Pfam" id="PF01556">
    <property type="entry name" value="DnaJ_C"/>
    <property type="match status" value="1"/>
</dbReference>
<dbReference type="EMBL" id="UFSM01000001">
    <property type="protein sequence ID" value="SUU91215.1"/>
    <property type="molecule type" value="Genomic_DNA"/>
</dbReference>
<accession>A0A380WQZ3</accession>
<gene>
    <name evidence="3" type="primary">cbpA</name>
    <name evidence="3" type="ORF">NCTC10684_04478</name>
</gene>
<dbReference type="SUPFAM" id="SSF49493">
    <property type="entry name" value="HSP40/DnaJ peptide-binding domain"/>
    <property type="match status" value="2"/>
</dbReference>
<reference evidence="3 4" key="1">
    <citation type="submission" date="2018-06" db="EMBL/GenBank/DDBJ databases">
        <authorList>
            <consortium name="Pathogen Informatics"/>
            <person name="Doyle S."/>
        </authorList>
    </citation>
    <scope>NUCLEOTIDE SEQUENCE [LARGE SCALE GENOMIC DNA]</scope>
    <source>
        <strain evidence="3 4">NCTC10684</strain>
    </source>
</reference>
<dbReference type="PANTHER" id="PTHR43096">
    <property type="entry name" value="DNAJ HOMOLOG 1, MITOCHONDRIAL-RELATED"/>
    <property type="match status" value="1"/>
</dbReference>
<dbReference type="PROSITE" id="PS50076">
    <property type="entry name" value="DNAJ_2"/>
    <property type="match status" value="1"/>
</dbReference>
<evidence type="ECO:0000313" key="4">
    <source>
        <dbReference type="Proteomes" id="UP000254701"/>
    </source>
</evidence>
<dbReference type="InterPro" id="IPR036869">
    <property type="entry name" value="J_dom_sf"/>
</dbReference>
<evidence type="ECO:0000259" key="2">
    <source>
        <dbReference type="PROSITE" id="PS50076"/>
    </source>
</evidence>
<dbReference type="SMART" id="SM00271">
    <property type="entry name" value="DnaJ"/>
    <property type="match status" value="1"/>
</dbReference>
<dbReference type="SUPFAM" id="SSF46565">
    <property type="entry name" value="Chaperone J-domain"/>
    <property type="match status" value="1"/>
</dbReference>
<dbReference type="AlphaFoldDB" id="A0A380WQZ3"/>
<dbReference type="OrthoDB" id="9779889at2"/>
<feature type="domain" description="J" evidence="2">
    <location>
        <begin position="3"/>
        <end position="68"/>
    </location>
</feature>
<dbReference type="GO" id="GO:0005737">
    <property type="term" value="C:cytoplasm"/>
    <property type="evidence" value="ECO:0007669"/>
    <property type="project" value="TreeGrafter"/>
</dbReference>
<dbReference type="InterPro" id="IPR002939">
    <property type="entry name" value="DnaJ_C"/>
</dbReference>
<dbReference type="InterPro" id="IPR008971">
    <property type="entry name" value="HSP40/DnaJ_pept-bd"/>
</dbReference>
<protein>
    <submittedName>
        <fullName evidence="3">Curved DNA-binding protein</fullName>
    </submittedName>
</protein>
<dbReference type="Pfam" id="PF00226">
    <property type="entry name" value="DnaJ"/>
    <property type="match status" value="1"/>
</dbReference>
<name>A0A380WQZ3_AMIAI</name>
<dbReference type="GO" id="GO:0003677">
    <property type="term" value="F:DNA binding"/>
    <property type="evidence" value="ECO:0007669"/>
    <property type="project" value="UniProtKB-KW"/>
</dbReference>
<evidence type="ECO:0000256" key="1">
    <source>
        <dbReference type="ARBA" id="ARBA00023186"/>
    </source>
</evidence>
<dbReference type="PRINTS" id="PR00625">
    <property type="entry name" value="JDOMAIN"/>
</dbReference>
<dbReference type="RefSeq" id="WP_115733124.1">
    <property type="nucleotide sequence ID" value="NZ_BAAAVY010000037.1"/>
</dbReference>
<proteinExistence type="predicted"/>
<sequence length="320" mass="33813">MRDPYEVLGVAKNASAKDIKAAYRKLAKKHHPDQNPDDPKAKERFAAANQAYEILGDEKKKAAFDHGEIDAEGKARFHGFEGAAGGDPFGGFRRQQAGPGGSRFEFRSGGPGGASFDAGDIFSQIFGDSFGQRGPGAAHGAGMGAGMGGGPGAQRAQPGGDVNVTLDVTIEEAATAPKVTAMFPDGRKMAVKLPEYVEDGQTIRLKGQGEQGLGGAGDALVKIRFRRHPRYRVEGRDLHVDLPVSLKEAVLGTKAAVETPTGRLAVKIPEWSSSDKVLRLKGRGLPEKAGGHGDLYAHVRVMLPEGGDAALEELLRKSPD</sequence>
<dbReference type="CDD" id="cd10747">
    <property type="entry name" value="DnaJ_C"/>
    <property type="match status" value="1"/>
</dbReference>
<dbReference type="Gene3D" id="2.60.260.20">
    <property type="entry name" value="Urease metallochaperone UreE, N-terminal domain"/>
    <property type="match status" value="2"/>
</dbReference>
<keyword evidence="1" id="KW-0143">Chaperone</keyword>
<dbReference type="InterPro" id="IPR018253">
    <property type="entry name" value="DnaJ_domain_CS"/>
</dbReference>
<dbReference type="FunFam" id="2.60.260.20:FF:000013">
    <property type="entry name" value="DnaJ subfamily B member 11"/>
    <property type="match status" value="1"/>
</dbReference>
<dbReference type="CDD" id="cd06257">
    <property type="entry name" value="DnaJ"/>
    <property type="match status" value="1"/>
</dbReference>
<dbReference type="Gene3D" id="1.10.287.110">
    <property type="entry name" value="DnaJ domain"/>
    <property type="match status" value="1"/>
</dbReference>
<dbReference type="GO" id="GO:0051082">
    <property type="term" value="F:unfolded protein binding"/>
    <property type="evidence" value="ECO:0007669"/>
    <property type="project" value="InterPro"/>
</dbReference>
<dbReference type="GO" id="GO:0042026">
    <property type="term" value="P:protein refolding"/>
    <property type="evidence" value="ECO:0007669"/>
    <property type="project" value="TreeGrafter"/>
</dbReference>
<dbReference type="InterPro" id="IPR001623">
    <property type="entry name" value="DnaJ_domain"/>
</dbReference>
<organism evidence="3 4">
    <name type="scientific">Aminobacter aminovorans</name>
    <name type="common">Chelatobacter heintzii</name>
    <dbReference type="NCBI Taxonomy" id="83263"/>
    <lineage>
        <taxon>Bacteria</taxon>
        <taxon>Pseudomonadati</taxon>
        <taxon>Pseudomonadota</taxon>
        <taxon>Alphaproteobacteria</taxon>
        <taxon>Hyphomicrobiales</taxon>
        <taxon>Phyllobacteriaceae</taxon>
        <taxon>Aminobacter</taxon>
    </lineage>
</organism>
<evidence type="ECO:0000313" key="3">
    <source>
        <dbReference type="EMBL" id="SUU91215.1"/>
    </source>
</evidence>
<dbReference type="PANTHER" id="PTHR43096:SF52">
    <property type="entry name" value="DNAJ HOMOLOG 1, MITOCHONDRIAL-RELATED"/>
    <property type="match status" value="1"/>
</dbReference>
<dbReference type="Proteomes" id="UP000254701">
    <property type="component" value="Unassembled WGS sequence"/>
</dbReference>